<organism evidence="3 4">
    <name type="scientific">Asanoa ishikariensis</name>
    <dbReference type="NCBI Taxonomy" id="137265"/>
    <lineage>
        <taxon>Bacteria</taxon>
        <taxon>Bacillati</taxon>
        <taxon>Actinomycetota</taxon>
        <taxon>Actinomycetes</taxon>
        <taxon>Micromonosporales</taxon>
        <taxon>Micromonosporaceae</taxon>
        <taxon>Asanoa</taxon>
    </lineage>
</organism>
<name>A0A1H3KA62_9ACTN</name>
<dbReference type="EMBL" id="FNQB01000001">
    <property type="protein sequence ID" value="SDY49003.1"/>
    <property type="molecule type" value="Genomic_DNA"/>
</dbReference>
<dbReference type="Gene3D" id="3.90.79.10">
    <property type="entry name" value="Nucleoside Triphosphate Pyrophosphohydrolase"/>
    <property type="match status" value="1"/>
</dbReference>
<dbReference type="AlphaFoldDB" id="A0A1H3KA62"/>
<dbReference type="InterPro" id="IPR015797">
    <property type="entry name" value="NUDIX_hydrolase-like_dom_sf"/>
</dbReference>
<dbReference type="CDD" id="cd02883">
    <property type="entry name" value="NUDIX_Hydrolase"/>
    <property type="match status" value="1"/>
</dbReference>
<feature type="region of interest" description="Disordered" evidence="1">
    <location>
        <begin position="64"/>
        <end position="83"/>
    </location>
</feature>
<proteinExistence type="predicted"/>
<dbReference type="STRING" id="137265.SAMN05421684_0031"/>
<dbReference type="Proteomes" id="UP000199632">
    <property type="component" value="Unassembled WGS sequence"/>
</dbReference>
<dbReference type="InterPro" id="IPR000086">
    <property type="entry name" value="NUDIX_hydrolase_dom"/>
</dbReference>
<evidence type="ECO:0000313" key="4">
    <source>
        <dbReference type="Proteomes" id="UP000199632"/>
    </source>
</evidence>
<sequence length="94" mass="10775">MIPSLAFKLLHRMRSVYWRIAKPTTYGVKALIIHPADTDRVLLVQHSYGDTSLWSLPGGGYKPARETPEEAARRSASKSYASSWTRRPLFWRNT</sequence>
<accession>A0A1H3KA62</accession>
<evidence type="ECO:0000259" key="2">
    <source>
        <dbReference type="Pfam" id="PF00293"/>
    </source>
</evidence>
<feature type="compositionally biased region" description="Basic and acidic residues" evidence="1">
    <location>
        <begin position="64"/>
        <end position="73"/>
    </location>
</feature>
<keyword evidence="4" id="KW-1185">Reference proteome</keyword>
<reference evidence="4" key="1">
    <citation type="submission" date="2016-10" db="EMBL/GenBank/DDBJ databases">
        <authorList>
            <person name="Varghese N."/>
            <person name="Submissions S."/>
        </authorList>
    </citation>
    <scope>NUCLEOTIDE SEQUENCE [LARGE SCALE GENOMIC DNA]</scope>
    <source>
        <strain evidence="4">DSM 44718</strain>
    </source>
</reference>
<dbReference type="SUPFAM" id="SSF55811">
    <property type="entry name" value="Nudix"/>
    <property type="match status" value="1"/>
</dbReference>
<evidence type="ECO:0000256" key="1">
    <source>
        <dbReference type="SAM" id="MobiDB-lite"/>
    </source>
</evidence>
<dbReference type="Pfam" id="PF00293">
    <property type="entry name" value="NUDIX"/>
    <property type="match status" value="1"/>
</dbReference>
<protein>
    <submittedName>
        <fullName evidence="3">NUDIX domain-containing protein</fullName>
    </submittedName>
</protein>
<evidence type="ECO:0000313" key="3">
    <source>
        <dbReference type="EMBL" id="SDY49003.1"/>
    </source>
</evidence>
<gene>
    <name evidence="3" type="ORF">SAMN05421684_0031</name>
</gene>
<feature type="domain" description="Nudix hydrolase" evidence="2">
    <location>
        <begin position="28"/>
        <end position="74"/>
    </location>
</feature>